<dbReference type="AlphaFoldDB" id="A0AAD7WFR5"/>
<feature type="transmembrane region" description="Helical" evidence="1">
    <location>
        <begin position="15"/>
        <end position="39"/>
    </location>
</feature>
<evidence type="ECO:0008006" key="4">
    <source>
        <dbReference type="Google" id="ProtNLM"/>
    </source>
</evidence>
<dbReference type="PANTHER" id="PTHR47730">
    <property type="entry name" value="SMALL INTEGRAL MEMBRANE PROTEIN 29"/>
    <property type="match status" value="1"/>
</dbReference>
<dbReference type="InterPro" id="IPR043239">
    <property type="entry name" value="SMIM29"/>
</dbReference>
<name>A0AAD7WFR5_9TELE</name>
<evidence type="ECO:0000256" key="1">
    <source>
        <dbReference type="SAM" id="Phobius"/>
    </source>
</evidence>
<dbReference type="Proteomes" id="UP001221898">
    <property type="component" value="Unassembled WGS sequence"/>
</dbReference>
<keyword evidence="1" id="KW-0472">Membrane</keyword>
<evidence type="ECO:0000313" key="2">
    <source>
        <dbReference type="EMBL" id="KAJ8395352.1"/>
    </source>
</evidence>
<keyword evidence="1" id="KW-0812">Transmembrane</keyword>
<gene>
    <name evidence="2" type="ORF">AAFF_G00033370</name>
</gene>
<keyword evidence="3" id="KW-1185">Reference proteome</keyword>
<dbReference type="EMBL" id="JAINUG010000117">
    <property type="protein sequence ID" value="KAJ8395352.1"/>
    <property type="molecule type" value="Genomic_DNA"/>
</dbReference>
<accession>A0AAD7WFR5</accession>
<proteinExistence type="predicted"/>
<dbReference type="PANTHER" id="PTHR47730:SF1">
    <property type="entry name" value="SMALL INTEGRAL MEMBRANE PROTEIN 29"/>
    <property type="match status" value="1"/>
</dbReference>
<evidence type="ECO:0000313" key="3">
    <source>
        <dbReference type="Proteomes" id="UP001221898"/>
    </source>
</evidence>
<protein>
    <recommendedName>
        <fullName evidence="4">Small integral membrane protein 29</fullName>
    </recommendedName>
</protein>
<keyword evidence="1" id="KW-1133">Transmembrane helix</keyword>
<comment type="caution">
    <text evidence="2">The sequence shown here is derived from an EMBL/GenBank/DDBJ whole genome shotgun (WGS) entry which is preliminary data.</text>
</comment>
<organism evidence="2 3">
    <name type="scientific">Aldrovandia affinis</name>
    <dbReference type="NCBI Taxonomy" id="143900"/>
    <lineage>
        <taxon>Eukaryota</taxon>
        <taxon>Metazoa</taxon>
        <taxon>Chordata</taxon>
        <taxon>Craniata</taxon>
        <taxon>Vertebrata</taxon>
        <taxon>Euteleostomi</taxon>
        <taxon>Actinopterygii</taxon>
        <taxon>Neopterygii</taxon>
        <taxon>Teleostei</taxon>
        <taxon>Notacanthiformes</taxon>
        <taxon>Halosauridae</taxon>
        <taxon>Aldrovandia</taxon>
    </lineage>
</organism>
<sequence length="99" mass="11597">MNTTTTTPSVEDDGMFHYILVPIFLVTVIGIAFAGVMYASRKRRIDRLRHQLLPVYAYDPSEEEQETEQEVQWRNENMNEGWAGLYQHRRPLLMKHAST</sequence>
<reference evidence="2" key="1">
    <citation type="journal article" date="2023" name="Science">
        <title>Genome structures resolve the early diversification of teleost fishes.</title>
        <authorList>
            <person name="Parey E."/>
            <person name="Louis A."/>
            <person name="Montfort J."/>
            <person name="Bouchez O."/>
            <person name="Roques C."/>
            <person name="Iampietro C."/>
            <person name="Lluch J."/>
            <person name="Castinel A."/>
            <person name="Donnadieu C."/>
            <person name="Desvignes T."/>
            <person name="Floi Bucao C."/>
            <person name="Jouanno E."/>
            <person name="Wen M."/>
            <person name="Mejri S."/>
            <person name="Dirks R."/>
            <person name="Jansen H."/>
            <person name="Henkel C."/>
            <person name="Chen W.J."/>
            <person name="Zahm M."/>
            <person name="Cabau C."/>
            <person name="Klopp C."/>
            <person name="Thompson A.W."/>
            <person name="Robinson-Rechavi M."/>
            <person name="Braasch I."/>
            <person name="Lecointre G."/>
            <person name="Bobe J."/>
            <person name="Postlethwait J.H."/>
            <person name="Berthelot C."/>
            <person name="Roest Crollius H."/>
            <person name="Guiguen Y."/>
        </authorList>
    </citation>
    <scope>NUCLEOTIDE SEQUENCE</scope>
    <source>
        <strain evidence="2">NC1722</strain>
    </source>
</reference>